<proteinExistence type="predicted"/>
<dbReference type="InterPro" id="IPR006121">
    <property type="entry name" value="HMA_dom"/>
</dbReference>
<dbReference type="Proteomes" id="UP000035760">
    <property type="component" value="Unassembled WGS sequence"/>
</dbReference>
<dbReference type="CDD" id="cd00371">
    <property type="entry name" value="HMA"/>
    <property type="match status" value="1"/>
</dbReference>
<feature type="domain" description="HMA" evidence="1">
    <location>
        <begin position="1"/>
        <end position="65"/>
    </location>
</feature>
<reference evidence="2" key="2">
    <citation type="submission" date="2014-03" db="EMBL/GenBank/DDBJ databases">
        <title>Candidatus Competibacter-lineage genomes retrieved from metagenomes reveal functional metabolic diversity.</title>
        <authorList>
            <person name="McIlroy S.J."/>
            <person name="Albertsen M."/>
            <person name="Andresen E.K."/>
            <person name="Saunders A.M."/>
            <person name="Kristiansen R."/>
            <person name="Stokholm-Bjerregaard M."/>
            <person name="Nielsen K.L."/>
            <person name="Nielsen P.H."/>
        </authorList>
    </citation>
    <scope>NUCLEOTIDE SEQUENCE</scope>
    <source>
        <strain evidence="2">Run_A_D11</strain>
    </source>
</reference>
<dbReference type="RefSeq" id="WP_048676355.1">
    <property type="nucleotide sequence ID" value="NZ_CBTJ020000102.1"/>
</dbReference>
<dbReference type="GO" id="GO:0046872">
    <property type="term" value="F:metal ion binding"/>
    <property type="evidence" value="ECO:0007669"/>
    <property type="project" value="InterPro"/>
</dbReference>
<evidence type="ECO:0000259" key="1">
    <source>
        <dbReference type="PROSITE" id="PS50846"/>
    </source>
</evidence>
<evidence type="ECO:0000313" key="3">
    <source>
        <dbReference type="Proteomes" id="UP000035760"/>
    </source>
</evidence>
<protein>
    <recommendedName>
        <fullName evidence="1">HMA domain-containing protein</fullName>
    </recommendedName>
</protein>
<dbReference type="Gene3D" id="3.30.70.100">
    <property type="match status" value="1"/>
</dbReference>
<accession>W6MBG9</accession>
<gene>
    <name evidence="2" type="ORF">BN873_90045</name>
</gene>
<organism evidence="2 3">
    <name type="scientific">Candidatus Competibacter denitrificans Run_A_D11</name>
    <dbReference type="NCBI Taxonomy" id="1400863"/>
    <lineage>
        <taxon>Bacteria</taxon>
        <taxon>Pseudomonadati</taxon>
        <taxon>Pseudomonadota</taxon>
        <taxon>Gammaproteobacteria</taxon>
        <taxon>Candidatus Competibacteraceae</taxon>
        <taxon>Candidatus Competibacter</taxon>
    </lineage>
</organism>
<dbReference type="STRING" id="1400863.BN873_90045"/>
<dbReference type="AlphaFoldDB" id="W6MBG9"/>
<dbReference type="EMBL" id="CBTJ020000102">
    <property type="protein sequence ID" value="CDI04294.1"/>
    <property type="molecule type" value="Genomic_DNA"/>
</dbReference>
<reference evidence="2" key="1">
    <citation type="submission" date="2013-07" db="EMBL/GenBank/DDBJ databases">
        <authorList>
            <person name="McIlroy S."/>
        </authorList>
    </citation>
    <scope>NUCLEOTIDE SEQUENCE [LARGE SCALE GENOMIC DNA]</scope>
    <source>
        <strain evidence="2">Run_A_D11</strain>
    </source>
</reference>
<dbReference type="SUPFAM" id="SSF55008">
    <property type="entry name" value="HMA, heavy metal-associated domain"/>
    <property type="match status" value="1"/>
</dbReference>
<dbReference type="PROSITE" id="PS50846">
    <property type="entry name" value="HMA_2"/>
    <property type="match status" value="1"/>
</dbReference>
<sequence>MELEFLAQNIKCNGCASAIRAGLGKHPQAHDIQVEVSTGRVTVQADSDIRAELTKILQELGYPERA</sequence>
<name>W6MBG9_9GAMM</name>
<dbReference type="OrthoDB" id="9814359at2"/>
<keyword evidence="3" id="KW-1185">Reference proteome</keyword>
<dbReference type="InterPro" id="IPR036163">
    <property type="entry name" value="HMA_dom_sf"/>
</dbReference>
<dbReference type="Pfam" id="PF00403">
    <property type="entry name" value="HMA"/>
    <property type="match status" value="1"/>
</dbReference>
<comment type="caution">
    <text evidence="2">The sequence shown here is derived from an EMBL/GenBank/DDBJ whole genome shotgun (WGS) entry which is preliminary data.</text>
</comment>
<evidence type="ECO:0000313" key="2">
    <source>
        <dbReference type="EMBL" id="CDI04294.1"/>
    </source>
</evidence>